<dbReference type="InterPro" id="IPR029058">
    <property type="entry name" value="AB_hydrolase_fold"/>
</dbReference>
<feature type="chain" id="PRO_5013276900" description="Palmitoyl-protein thioesterase 1" evidence="9">
    <location>
        <begin position="21"/>
        <end position="276"/>
    </location>
</feature>
<dbReference type="Gene3D" id="3.40.50.1820">
    <property type="entry name" value="alpha/beta hydrolase"/>
    <property type="match status" value="1"/>
</dbReference>
<keyword evidence="4 9" id="KW-0732">Signal</keyword>
<evidence type="ECO:0000256" key="3">
    <source>
        <dbReference type="ARBA" id="ARBA00014212"/>
    </source>
</evidence>
<dbReference type="RefSeq" id="XP_040748119.1">
    <property type="nucleotide sequence ID" value="XM_040886345.1"/>
</dbReference>
<reference evidence="10 11" key="1">
    <citation type="submission" date="2016-07" db="EMBL/GenBank/DDBJ databases">
        <title>Pervasive Adenine N6-methylation of Active Genes in Fungi.</title>
        <authorList>
            <consortium name="DOE Joint Genome Institute"/>
            <person name="Mondo S.J."/>
            <person name="Dannebaum R.O."/>
            <person name="Kuo R.C."/>
            <person name="Labutti K."/>
            <person name="Haridas S."/>
            <person name="Kuo A."/>
            <person name="Salamov A."/>
            <person name="Ahrendt S.R."/>
            <person name="Lipzen A."/>
            <person name="Sullivan W."/>
            <person name="Andreopoulos W.B."/>
            <person name="Clum A."/>
            <person name="Lindquist E."/>
            <person name="Daum C."/>
            <person name="Ramamoorthy G.K."/>
            <person name="Gryganskyi A."/>
            <person name="Culley D."/>
            <person name="Magnuson J.K."/>
            <person name="James T.Y."/>
            <person name="O'Malley M.A."/>
            <person name="Stajich J.E."/>
            <person name="Spatafora J.W."/>
            <person name="Visel A."/>
            <person name="Grigoriev I.V."/>
        </authorList>
    </citation>
    <scope>NUCLEOTIDE SEQUENCE [LARGE SCALE GENOMIC DNA]</scope>
    <source>
        <strain evidence="10 11">ATCC 12442</strain>
    </source>
</reference>
<dbReference type="OrthoDB" id="10263094at2759"/>
<evidence type="ECO:0000256" key="8">
    <source>
        <dbReference type="ARBA" id="ARBA00031934"/>
    </source>
</evidence>
<evidence type="ECO:0000256" key="5">
    <source>
        <dbReference type="ARBA" id="ARBA00022801"/>
    </source>
</evidence>
<evidence type="ECO:0000313" key="10">
    <source>
        <dbReference type="EMBL" id="ORX74908.1"/>
    </source>
</evidence>
<dbReference type="PRINTS" id="PR00414">
    <property type="entry name" value="PPTHIESTRASE"/>
</dbReference>
<feature type="signal peptide" evidence="9">
    <location>
        <begin position="1"/>
        <end position="20"/>
    </location>
</feature>
<evidence type="ECO:0000313" key="11">
    <source>
        <dbReference type="Proteomes" id="UP000193922"/>
    </source>
</evidence>
<keyword evidence="7" id="KW-0325">Glycoprotein</keyword>
<dbReference type="PANTHER" id="PTHR11247">
    <property type="entry name" value="PALMITOYL-PROTEIN THIOESTERASE/DOLICHYLDIPHOSPHATASE 1"/>
    <property type="match status" value="1"/>
</dbReference>
<dbReference type="InterPro" id="IPR002472">
    <property type="entry name" value="Palm_thioest"/>
</dbReference>
<evidence type="ECO:0000256" key="9">
    <source>
        <dbReference type="SAM" id="SignalP"/>
    </source>
</evidence>
<dbReference type="EC" id="3.1.2.22" evidence="2"/>
<evidence type="ECO:0000256" key="6">
    <source>
        <dbReference type="ARBA" id="ARBA00023157"/>
    </source>
</evidence>
<dbReference type="EMBL" id="MCFD01000001">
    <property type="protein sequence ID" value="ORX74908.1"/>
    <property type="molecule type" value="Genomic_DNA"/>
</dbReference>
<dbReference type="FunFam" id="3.40.50.1820:FF:000107">
    <property type="entry name" value="Palmitoyl-protein thioesterase 1"/>
    <property type="match status" value="1"/>
</dbReference>
<organism evidence="10 11">
    <name type="scientific">Linderina pennispora</name>
    <dbReference type="NCBI Taxonomy" id="61395"/>
    <lineage>
        <taxon>Eukaryota</taxon>
        <taxon>Fungi</taxon>
        <taxon>Fungi incertae sedis</taxon>
        <taxon>Zoopagomycota</taxon>
        <taxon>Kickxellomycotina</taxon>
        <taxon>Kickxellomycetes</taxon>
        <taxon>Kickxellales</taxon>
        <taxon>Kickxellaceae</taxon>
        <taxon>Linderina</taxon>
    </lineage>
</organism>
<accession>A0A1Y1WNN4</accession>
<keyword evidence="6" id="KW-1015">Disulfide bond</keyword>
<proteinExistence type="inferred from homology"/>
<dbReference type="AlphaFoldDB" id="A0A1Y1WNN4"/>
<dbReference type="STRING" id="61395.A0A1Y1WNN4"/>
<evidence type="ECO:0000256" key="7">
    <source>
        <dbReference type="ARBA" id="ARBA00023180"/>
    </source>
</evidence>
<dbReference type="GO" id="GO:0008474">
    <property type="term" value="F:palmitoyl-(protein) hydrolase activity"/>
    <property type="evidence" value="ECO:0007669"/>
    <property type="project" value="UniProtKB-EC"/>
</dbReference>
<dbReference type="Proteomes" id="UP000193922">
    <property type="component" value="Unassembled WGS sequence"/>
</dbReference>
<sequence length="276" mass="30820">MQLFSTLSLSYALAVTSAAAAGLSGMHAPVILWHGMGDTCCNNDTMGWVAQIVSDELPGAFVHSVRIGNSENADQNAGFFGNLNTQLEQVCNDLAGIPELHQDVNMIGFSQGGLFLRALVQRCTWLQPKVLLTFGSPHMGVAKVPECTDPSSAMCRWMRQLASKGVYSWYIRDHVVQAQYFKDPARLSQYLQYSIFLPDINNELDKKNEQYKKRLSSLEGLVLVQFSEEQMISPPGSAWFGFTDEDGNDIPVQNTTMYKEDWLGLRKLHQANKVEF</sequence>
<gene>
    <name evidence="10" type="ORF">DL89DRAFT_264708</name>
</gene>
<name>A0A1Y1WNN4_9FUNG</name>
<keyword evidence="5" id="KW-0378">Hydrolase</keyword>
<evidence type="ECO:0000256" key="4">
    <source>
        <dbReference type="ARBA" id="ARBA00022729"/>
    </source>
</evidence>
<protein>
    <recommendedName>
        <fullName evidence="3">Palmitoyl-protein thioesterase 1</fullName>
        <ecNumber evidence="2">3.1.2.22</ecNumber>
    </recommendedName>
    <alternativeName>
        <fullName evidence="8">Palmitoyl-protein hydrolase 1</fullName>
    </alternativeName>
</protein>
<keyword evidence="11" id="KW-1185">Reference proteome</keyword>
<dbReference type="SUPFAM" id="SSF53474">
    <property type="entry name" value="alpha/beta-Hydrolases"/>
    <property type="match status" value="1"/>
</dbReference>
<feature type="non-terminal residue" evidence="10">
    <location>
        <position position="276"/>
    </location>
</feature>
<dbReference type="Pfam" id="PF02089">
    <property type="entry name" value="Palm_thioest"/>
    <property type="match status" value="1"/>
</dbReference>
<dbReference type="GeneID" id="63802993"/>
<evidence type="ECO:0000256" key="2">
    <source>
        <dbReference type="ARBA" id="ARBA00012423"/>
    </source>
</evidence>
<comment type="similarity">
    <text evidence="1">Belongs to the palmitoyl-protein thioesterase family.</text>
</comment>
<dbReference type="PANTHER" id="PTHR11247:SF8">
    <property type="entry name" value="PALMITOYL-PROTEIN THIOESTERASE 1"/>
    <property type="match status" value="1"/>
</dbReference>
<comment type="caution">
    <text evidence="10">The sequence shown here is derived from an EMBL/GenBank/DDBJ whole genome shotgun (WGS) entry which is preliminary data.</text>
</comment>
<evidence type="ECO:0000256" key="1">
    <source>
        <dbReference type="ARBA" id="ARBA00010758"/>
    </source>
</evidence>